<feature type="compositionally biased region" description="Basic and acidic residues" evidence="2">
    <location>
        <begin position="1001"/>
        <end position="1014"/>
    </location>
</feature>
<gene>
    <name evidence="5" type="primary">LOC114248113</name>
</gene>
<feature type="compositionally biased region" description="Polar residues" evidence="2">
    <location>
        <begin position="117"/>
        <end position="133"/>
    </location>
</feature>
<evidence type="ECO:0000313" key="5">
    <source>
        <dbReference type="RefSeq" id="XP_028037036.1"/>
    </source>
</evidence>
<feature type="region of interest" description="Disordered" evidence="2">
    <location>
        <begin position="473"/>
        <end position="534"/>
    </location>
</feature>
<dbReference type="GO" id="GO:0003676">
    <property type="term" value="F:nucleic acid binding"/>
    <property type="evidence" value="ECO:0007669"/>
    <property type="project" value="InterPro"/>
</dbReference>
<dbReference type="PANTHER" id="PTHR33273">
    <property type="entry name" value="DOMAIN-CONTAINING PROTEIN, PUTATIVE-RELATED"/>
    <property type="match status" value="1"/>
</dbReference>
<dbReference type="AlphaFoldDB" id="A0A6J2K453"/>
<dbReference type="Proteomes" id="UP000504629">
    <property type="component" value="Unplaced"/>
</dbReference>
<feature type="compositionally biased region" description="Polar residues" evidence="2">
    <location>
        <begin position="484"/>
        <end position="504"/>
    </location>
</feature>
<protein>
    <submittedName>
        <fullName evidence="5">Uncharacterized protein LOC114248113</fullName>
    </submittedName>
</protein>
<feature type="compositionally biased region" description="Low complexity" evidence="2">
    <location>
        <begin position="585"/>
        <end position="607"/>
    </location>
</feature>
<feature type="compositionally biased region" description="Basic and acidic residues" evidence="2">
    <location>
        <begin position="966"/>
        <end position="993"/>
    </location>
</feature>
<keyword evidence="4" id="KW-1185">Reference proteome</keyword>
<dbReference type="GO" id="GO:0008270">
    <property type="term" value="F:zinc ion binding"/>
    <property type="evidence" value="ECO:0007669"/>
    <property type="project" value="UniProtKB-KW"/>
</dbReference>
<evidence type="ECO:0000256" key="2">
    <source>
        <dbReference type="SAM" id="MobiDB-lite"/>
    </source>
</evidence>
<feature type="compositionally biased region" description="Low complexity" evidence="2">
    <location>
        <begin position="144"/>
        <end position="159"/>
    </location>
</feature>
<feature type="compositionally biased region" description="Basic and acidic residues" evidence="2">
    <location>
        <begin position="756"/>
        <end position="792"/>
    </location>
</feature>
<feature type="region of interest" description="Disordered" evidence="2">
    <location>
        <begin position="51"/>
        <end position="190"/>
    </location>
</feature>
<proteinExistence type="predicted"/>
<feature type="compositionally biased region" description="Low complexity" evidence="2">
    <location>
        <begin position="58"/>
        <end position="68"/>
    </location>
</feature>
<dbReference type="InterPro" id="IPR006579">
    <property type="entry name" value="Pre_C2HC_dom"/>
</dbReference>
<organism evidence="4 5">
    <name type="scientific">Bombyx mandarina</name>
    <name type="common">Wild silk moth</name>
    <name type="synonym">Wild silkworm</name>
    <dbReference type="NCBI Taxonomy" id="7092"/>
    <lineage>
        <taxon>Eukaryota</taxon>
        <taxon>Metazoa</taxon>
        <taxon>Ecdysozoa</taxon>
        <taxon>Arthropoda</taxon>
        <taxon>Hexapoda</taxon>
        <taxon>Insecta</taxon>
        <taxon>Pterygota</taxon>
        <taxon>Neoptera</taxon>
        <taxon>Endopterygota</taxon>
        <taxon>Lepidoptera</taxon>
        <taxon>Glossata</taxon>
        <taxon>Ditrysia</taxon>
        <taxon>Bombycoidea</taxon>
        <taxon>Bombycidae</taxon>
        <taxon>Bombycinae</taxon>
        <taxon>Bombyx</taxon>
    </lineage>
</organism>
<evidence type="ECO:0000259" key="3">
    <source>
        <dbReference type="PROSITE" id="PS50158"/>
    </source>
</evidence>
<feature type="region of interest" description="Disordered" evidence="2">
    <location>
        <begin position="570"/>
        <end position="644"/>
    </location>
</feature>
<dbReference type="PROSITE" id="PS50158">
    <property type="entry name" value="ZF_CCHC"/>
    <property type="match status" value="1"/>
</dbReference>
<feature type="compositionally biased region" description="Polar residues" evidence="2">
    <location>
        <begin position="1037"/>
        <end position="1060"/>
    </location>
</feature>
<name>A0A6J2K453_BOMMA</name>
<dbReference type="SMART" id="SM00596">
    <property type="entry name" value="PRE_C2HC"/>
    <property type="match status" value="1"/>
</dbReference>
<dbReference type="PANTHER" id="PTHR33273:SF2">
    <property type="entry name" value="ENDONUCLEASE_EXONUCLEASE_PHOSPHATASE DOMAIN-CONTAINING PROTEIN"/>
    <property type="match status" value="1"/>
</dbReference>
<dbReference type="OrthoDB" id="440385at2759"/>
<feature type="compositionally biased region" description="Polar residues" evidence="2">
    <location>
        <begin position="891"/>
        <end position="905"/>
    </location>
</feature>
<evidence type="ECO:0000256" key="1">
    <source>
        <dbReference type="PROSITE-ProRule" id="PRU00047"/>
    </source>
</evidence>
<feature type="domain" description="CCHC-type" evidence="3">
    <location>
        <begin position="346"/>
        <end position="359"/>
    </location>
</feature>
<accession>A0A6J2K453</accession>
<feature type="compositionally biased region" description="Pro residues" evidence="2">
    <location>
        <begin position="618"/>
        <end position="628"/>
    </location>
</feature>
<dbReference type="InterPro" id="IPR001878">
    <property type="entry name" value="Znf_CCHC"/>
</dbReference>
<feature type="compositionally biased region" description="Low complexity" evidence="2">
    <location>
        <begin position="76"/>
        <end position="108"/>
    </location>
</feature>
<dbReference type="Pfam" id="PF07530">
    <property type="entry name" value="PRE_C2HC"/>
    <property type="match status" value="1"/>
</dbReference>
<reference evidence="5" key="1">
    <citation type="submission" date="2025-08" db="UniProtKB">
        <authorList>
            <consortium name="RefSeq"/>
        </authorList>
    </citation>
    <scope>IDENTIFICATION</scope>
    <source>
        <tissue evidence="5">Silk gland</tissue>
    </source>
</reference>
<evidence type="ECO:0000313" key="4">
    <source>
        <dbReference type="Proteomes" id="UP000504629"/>
    </source>
</evidence>
<feature type="compositionally biased region" description="Pro residues" evidence="2">
    <location>
        <begin position="175"/>
        <end position="190"/>
    </location>
</feature>
<keyword evidence="1" id="KW-0863">Zinc-finger</keyword>
<keyword evidence="1" id="KW-0479">Metal-binding</keyword>
<feature type="region of interest" description="Disordered" evidence="2">
    <location>
        <begin position="865"/>
        <end position="1060"/>
    </location>
</feature>
<dbReference type="RefSeq" id="XP_028037036.1">
    <property type="nucleotide sequence ID" value="XM_028181235.1"/>
</dbReference>
<feature type="region of interest" description="Disordered" evidence="2">
    <location>
        <begin position="754"/>
        <end position="795"/>
    </location>
</feature>
<sequence length="1060" mass="116453">MQQEESVSESASDIVGFLRDRYPSIRAEYLAYRASRGNPSPPASVAAYLKRASEARRAPPAAALSSSARSDDATHEAPSATPTPAPASTTSSRVSSVATSIVSSSGSDTESEMDFESASSPQPGTSDGFQTVTRGKKRTRAVESRSSTTKQTKSATASRPQVVVTPESDSARRVTPPPRPKPAPAPKVAAPPPLILQEKTAWNRVSQALQANKINYTHARNVAHGIQIKVATPGDHRALSAYLRKENIGFHTYALQEDRELRVVIRGVPKELDIDYVKEDLIAQALPIVSVHRMHSGRGKQPYNMILVALEPTPEAKKKISCLSTVCGLSGVSIEAPHKRGTPGQCYRCQLYGHSARNCHARPRCVKRERKPHPLVTRPAPQPLLAPRPAPAFRPPQPSAANDFALVRDFVTAVNFDRLRSFADAIRRSVTPEQRLAAAFDHMVVYESVSQSVVISASVAISGQLPSSQELPYITPPSPRPSAETATHFSGDSTDSAKGYTSISVREPLSNIRAQSTNKPPTQPHYATVSDDSDETYAAIEEASVGEGSDTYAQIAPEPRRRGLAALDAAHTRRSAPPEIGATPSNATHSRQASSSSCSNSTGALGSPKPEKRQANSPLPPPPHPPAVQPQRHHRISSTGDLHFNHDKLRRSLNEKHQRNNSCVSSSDFYGCNYPVDKHRFSSGDLVRPLVARELNFDIDKQENNPDNLYNSIDAPACSDYSSAEANTSLNSERVTESPSRNVEEMYAKVMKRAKAREEARRSKEFQNVEGEPHPSKFRGDDPGYETIDRQKSVHHQSHGYETIAHKDRNSSHNQDPGYETVKDLKLKEKAGPSHNLLKLNHLVPDSGPDSIVSSDIGYEHISKADANASDSDPNYEVLRNQPPTPPYATITPNFKKQPTYSTVNKKPGKYSNWPATNEEPNAEPNYESMPHESIYNTGSESDPNYESVRPKDSNYETQDSNYESLRCKDPKYESVRSRDSKYDSVRSKKDPNYESVKYFELPKKDPPYEKVDNEATDPPNNVERSDSSAGYERINVPTNRGPKNSINGTDATVSDYFQV</sequence>
<dbReference type="KEGG" id="bman:114248113"/>
<dbReference type="GeneID" id="114248113"/>
<keyword evidence="1" id="KW-0862">Zinc</keyword>
<feature type="compositionally biased region" description="Polar residues" evidence="2">
    <location>
        <begin position="935"/>
        <end position="945"/>
    </location>
</feature>